<feature type="domain" description="BZIP" evidence="2">
    <location>
        <begin position="29"/>
        <end position="44"/>
    </location>
</feature>
<dbReference type="GeneID" id="54476623"/>
<protein>
    <recommendedName>
        <fullName evidence="2">BZIP domain-containing protein</fullName>
    </recommendedName>
</protein>
<dbReference type="InterPro" id="IPR004827">
    <property type="entry name" value="bZIP"/>
</dbReference>
<dbReference type="EMBL" id="MU001639">
    <property type="protein sequence ID" value="KAF2480552.1"/>
    <property type="molecule type" value="Genomic_DNA"/>
</dbReference>
<dbReference type="CDD" id="cd14688">
    <property type="entry name" value="bZIP_YAP"/>
    <property type="match status" value="1"/>
</dbReference>
<dbReference type="RefSeq" id="XP_033587122.1">
    <property type="nucleotide sequence ID" value="XM_033735621.1"/>
</dbReference>
<feature type="region of interest" description="Disordered" evidence="1">
    <location>
        <begin position="1"/>
        <end position="132"/>
    </location>
</feature>
<evidence type="ECO:0000313" key="4">
    <source>
        <dbReference type="Proteomes" id="UP000799767"/>
    </source>
</evidence>
<name>A0A6A6PKL6_9PEZI</name>
<dbReference type="PANTHER" id="PTHR39607:SF2">
    <property type="entry name" value="BZIP DOMAIN-CONTAINING PROTEIN"/>
    <property type="match status" value="1"/>
</dbReference>
<feature type="compositionally biased region" description="Low complexity" evidence="1">
    <location>
        <begin position="105"/>
        <end position="132"/>
    </location>
</feature>
<evidence type="ECO:0000313" key="3">
    <source>
        <dbReference type="EMBL" id="KAF2480552.1"/>
    </source>
</evidence>
<evidence type="ECO:0000256" key="1">
    <source>
        <dbReference type="SAM" id="MobiDB-lite"/>
    </source>
</evidence>
<dbReference type="PROSITE" id="PS00036">
    <property type="entry name" value="BZIP_BASIC"/>
    <property type="match status" value="1"/>
</dbReference>
<dbReference type="PANTHER" id="PTHR39607">
    <property type="entry name" value="XANTHOCILLIN BIOSYNTHESIS CLUSTER TRANSCRIPTION FACTOR XANC-RELATED"/>
    <property type="match status" value="1"/>
</dbReference>
<reference evidence="3" key="1">
    <citation type="journal article" date="2020" name="Stud. Mycol.">
        <title>101 Dothideomycetes genomes: a test case for predicting lifestyles and emergence of pathogens.</title>
        <authorList>
            <person name="Haridas S."/>
            <person name="Albert R."/>
            <person name="Binder M."/>
            <person name="Bloem J."/>
            <person name="Labutti K."/>
            <person name="Salamov A."/>
            <person name="Andreopoulos B."/>
            <person name="Baker S."/>
            <person name="Barry K."/>
            <person name="Bills G."/>
            <person name="Bluhm B."/>
            <person name="Cannon C."/>
            <person name="Castanera R."/>
            <person name="Culley D."/>
            <person name="Daum C."/>
            <person name="Ezra D."/>
            <person name="Gonzalez J."/>
            <person name="Henrissat B."/>
            <person name="Kuo A."/>
            <person name="Liang C."/>
            <person name="Lipzen A."/>
            <person name="Lutzoni F."/>
            <person name="Magnuson J."/>
            <person name="Mondo S."/>
            <person name="Nolan M."/>
            <person name="Ohm R."/>
            <person name="Pangilinan J."/>
            <person name="Park H.-J."/>
            <person name="Ramirez L."/>
            <person name="Alfaro M."/>
            <person name="Sun H."/>
            <person name="Tritt A."/>
            <person name="Yoshinaga Y."/>
            <person name="Zwiers L.-H."/>
            <person name="Turgeon B."/>
            <person name="Goodwin S."/>
            <person name="Spatafora J."/>
            <person name="Crous P."/>
            <person name="Grigoriev I."/>
        </authorList>
    </citation>
    <scope>NUCLEOTIDE SEQUENCE</scope>
    <source>
        <strain evidence="3">CBS 113389</strain>
    </source>
</reference>
<feature type="compositionally biased region" description="Basic and acidic residues" evidence="1">
    <location>
        <begin position="21"/>
        <end position="31"/>
    </location>
</feature>
<feature type="compositionally biased region" description="Basic and acidic residues" evidence="1">
    <location>
        <begin position="44"/>
        <end position="56"/>
    </location>
</feature>
<keyword evidence="4" id="KW-1185">Reference proteome</keyword>
<dbReference type="AlphaFoldDB" id="A0A6A6PKL6"/>
<gene>
    <name evidence="3" type="ORF">BDY17DRAFT_312432</name>
</gene>
<dbReference type="Proteomes" id="UP000799767">
    <property type="component" value="Unassembled WGS sequence"/>
</dbReference>
<dbReference type="OrthoDB" id="5387389at2759"/>
<dbReference type="InterPro" id="IPR052635">
    <property type="entry name" value="Sec_Metab_Biosynth_Reg"/>
</dbReference>
<dbReference type="GO" id="GO:0003700">
    <property type="term" value="F:DNA-binding transcription factor activity"/>
    <property type="evidence" value="ECO:0007669"/>
    <property type="project" value="InterPro"/>
</dbReference>
<dbReference type="Gene3D" id="1.20.5.170">
    <property type="match status" value="1"/>
</dbReference>
<organism evidence="3 4">
    <name type="scientific">Neohortaea acidophila</name>
    <dbReference type="NCBI Taxonomy" id="245834"/>
    <lineage>
        <taxon>Eukaryota</taxon>
        <taxon>Fungi</taxon>
        <taxon>Dikarya</taxon>
        <taxon>Ascomycota</taxon>
        <taxon>Pezizomycotina</taxon>
        <taxon>Dothideomycetes</taxon>
        <taxon>Dothideomycetidae</taxon>
        <taxon>Mycosphaerellales</taxon>
        <taxon>Teratosphaeriaceae</taxon>
        <taxon>Neohortaea</taxon>
    </lineage>
</organism>
<accession>A0A6A6PKL6</accession>
<sequence length="195" mass="21208">MSQGESGTPRAAASTDEDDWSSVKDPNERRKIQNRLAQRKFREKTRQQREDAERDAANQQHAASAYTPPSPQDLVRSTSNEEGLPWGSIPLGHAMATSKQKEQSSGESSVTLAETSKAGASSSTGSDSFSWSTTPEAVLPGLLGGHSSRPTFSPVLSQELMAYDTDNGQLERDPCDVEMESAAGQLWFEDAWDVM</sequence>
<proteinExistence type="predicted"/>
<evidence type="ECO:0000259" key="2">
    <source>
        <dbReference type="PROSITE" id="PS00036"/>
    </source>
</evidence>